<keyword evidence="3" id="KW-0418">Kinase</keyword>
<evidence type="ECO:0000313" key="8">
    <source>
        <dbReference type="Proteomes" id="UP001432322"/>
    </source>
</evidence>
<feature type="domain" description="SH2" evidence="6">
    <location>
        <begin position="1"/>
        <end position="101"/>
    </location>
</feature>
<dbReference type="InterPro" id="IPR011009">
    <property type="entry name" value="Kinase-like_dom_sf"/>
</dbReference>
<dbReference type="PROSITE" id="PS50001">
    <property type="entry name" value="SH2"/>
    <property type="match status" value="1"/>
</dbReference>
<keyword evidence="2" id="KW-0547">Nucleotide-binding</keyword>
<dbReference type="GO" id="GO:0005524">
    <property type="term" value="F:ATP binding"/>
    <property type="evidence" value="ECO:0007669"/>
    <property type="project" value="UniProtKB-KW"/>
</dbReference>
<evidence type="ECO:0000256" key="5">
    <source>
        <dbReference type="PROSITE-ProRule" id="PRU00191"/>
    </source>
</evidence>
<keyword evidence="1" id="KW-0808">Transferase</keyword>
<dbReference type="SUPFAM" id="SSF55550">
    <property type="entry name" value="SH2 domain"/>
    <property type="match status" value="1"/>
</dbReference>
<dbReference type="GO" id="GO:0004672">
    <property type="term" value="F:protein kinase activity"/>
    <property type="evidence" value="ECO:0007669"/>
    <property type="project" value="InterPro"/>
</dbReference>
<evidence type="ECO:0000256" key="3">
    <source>
        <dbReference type="ARBA" id="ARBA00022777"/>
    </source>
</evidence>
<dbReference type="CDD" id="cd00173">
    <property type="entry name" value="SH2"/>
    <property type="match status" value="1"/>
</dbReference>
<evidence type="ECO:0000259" key="6">
    <source>
        <dbReference type="PROSITE" id="PS50001"/>
    </source>
</evidence>
<dbReference type="EMBL" id="BTSY01000003">
    <property type="protein sequence ID" value="GMT18060.1"/>
    <property type="molecule type" value="Genomic_DNA"/>
</dbReference>
<feature type="non-terminal residue" evidence="7">
    <location>
        <position position="193"/>
    </location>
</feature>
<dbReference type="InterPro" id="IPR001245">
    <property type="entry name" value="Ser-Thr/Tyr_kinase_cat_dom"/>
</dbReference>
<dbReference type="InterPro" id="IPR050198">
    <property type="entry name" value="Non-receptor_tyrosine_kinases"/>
</dbReference>
<name>A0AAV5VJF7_9BILA</name>
<keyword evidence="5" id="KW-0727">SH2 domain</keyword>
<dbReference type="Gene3D" id="3.30.505.10">
    <property type="entry name" value="SH2 domain"/>
    <property type="match status" value="1"/>
</dbReference>
<dbReference type="InterPro" id="IPR000980">
    <property type="entry name" value="SH2"/>
</dbReference>
<organism evidence="7 8">
    <name type="scientific">Pristionchus fissidentatus</name>
    <dbReference type="NCBI Taxonomy" id="1538716"/>
    <lineage>
        <taxon>Eukaryota</taxon>
        <taxon>Metazoa</taxon>
        <taxon>Ecdysozoa</taxon>
        <taxon>Nematoda</taxon>
        <taxon>Chromadorea</taxon>
        <taxon>Rhabditida</taxon>
        <taxon>Rhabditina</taxon>
        <taxon>Diplogasteromorpha</taxon>
        <taxon>Diplogasteroidea</taxon>
        <taxon>Neodiplogasteridae</taxon>
        <taxon>Pristionchus</taxon>
    </lineage>
</organism>
<proteinExistence type="predicted"/>
<dbReference type="Gene3D" id="3.30.200.20">
    <property type="entry name" value="Phosphorylase Kinase, domain 1"/>
    <property type="match status" value="1"/>
</dbReference>
<dbReference type="AlphaFoldDB" id="A0AAV5VJF7"/>
<sequence>MTREKARMTLMDAKYVPGSFIICPNGEENVAESVVLSIKRGVDQSAHTNGEEQFDVVHYTIVRDEKGFAIAGGQKFNSIAQLVNHYAENGRALRQRLTYSVKLEQLIVWEIKAGMIEFGELLDQGHFGKVYNGMLGRTAVALKMPKLENITGIDFTNEALFTRPLVHQNIVQTIGMCHAFPLDNIVLPVLVYE</sequence>
<gene>
    <name evidence="7" type="ORF">PFISCL1PPCAC_9357</name>
</gene>
<evidence type="ECO:0000256" key="2">
    <source>
        <dbReference type="ARBA" id="ARBA00022741"/>
    </source>
</evidence>
<accession>A0AAV5VJF7</accession>
<dbReference type="Pfam" id="PF00017">
    <property type="entry name" value="SH2"/>
    <property type="match status" value="1"/>
</dbReference>
<reference evidence="7" key="1">
    <citation type="submission" date="2023-10" db="EMBL/GenBank/DDBJ databases">
        <title>Genome assembly of Pristionchus species.</title>
        <authorList>
            <person name="Yoshida K."/>
            <person name="Sommer R.J."/>
        </authorList>
    </citation>
    <scope>NUCLEOTIDE SEQUENCE</scope>
    <source>
        <strain evidence="7">RS5133</strain>
    </source>
</reference>
<evidence type="ECO:0000256" key="1">
    <source>
        <dbReference type="ARBA" id="ARBA00022679"/>
    </source>
</evidence>
<dbReference type="SUPFAM" id="SSF56112">
    <property type="entry name" value="Protein kinase-like (PK-like)"/>
    <property type="match status" value="1"/>
</dbReference>
<protein>
    <recommendedName>
        <fullName evidence="6">SH2 domain-containing protein</fullName>
    </recommendedName>
</protein>
<dbReference type="PANTHER" id="PTHR24418">
    <property type="entry name" value="TYROSINE-PROTEIN KINASE"/>
    <property type="match status" value="1"/>
</dbReference>
<dbReference type="Proteomes" id="UP001432322">
    <property type="component" value="Unassembled WGS sequence"/>
</dbReference>
<comment type="caution">
    <text evidence="7">The sequence shown here is derived from an EMBL/GenBank/DDBJ whole genome shotgun (WGS) entry which is preliminary data.</text>
</comment>
<evidence type="ECO:0000256" key="4">
    <source>
        <dbReference type="ARBA" id="ARBA00022840"/>
    </source>
</evidence>
<keyword evidence="8" id="KW-1185">Reference proteome</keyword>
<evidence type="ECO:0000313" key="7">
    <source>
        <dbReference type="EMBL" id="GMT18060.1"/>
    </source>
</evidence>
<keyword evidence="4" id="KW-0067">ATP-binding</keyword>
<dbReference type="Pfam" id="PF07714">
    <property type="entry name" value="PK_Tyr_Ser-Thr"/>
    <property type="match status" value="1"/>
</dbReference>
<dbReference type="InterPro" id="IPR036860">
    <property type="entry name" value="SH2_dom_sf"/>
</dbReference>